<feature type="region of interest" description="Disordered" evidence="1">
    <location>
        <begin position="340"/>
        <end position="380"/>
    </location>
</feature>
<gene>
    <name evidence="3" type="ORF">K504DRAFT_529706</name>
</gene>
<dbReference type="Proteomes" id="UP000799428">
    <property type="component" value="Unassembled WGS sequence"/>
</dbReference>
<feature type="transmembrane region" description="Helical" evidence="2">
    <location>
        <begin position="177"/>
        <end position="199"/>
    </location>
</feature>
<organism evidence="3 4">
    <name type="scientific">Pleomassaria siparia CBS 279.74</name>
    <dbReference type="NCBI Taxonomy" id="1314801"/>
    <lineage>
        <taxon>Eukaryota</taxon>
        <taxon>Fungi</taxon>
        <taxon>Dikarya</taxon>
        <taxon>Ascomycota</taxon>
        <taxon>Pezizomycotina</taxon>
        <taxon>Dothideomycetes</taxon>
        <taxon>Pleosporomycetidae</taxon>
        <taxon>Pleosporales</taxon>
        <taxon>Pleomassariaceae</taxon>
        <taxon>Pleomassaria</taxon>
    </lineage>
</organism>
<feature type="transmembrane region" description="Helical" evidence="2">
    <location>
        <begin position="253"/>
        <end position="271"/>
    </location>
</feature>
<accession>A0A6G1KRW1</accession>
<feature type="transmembrane region" description="Helical" evidence="2">
    <location>
        <begin position="211"/>
        <end position="233"/>
    </location>
</feature>
<evidence type="ECO:0000313" key="4">
    <source>
        <dbReference type="Proteomes" id="UP000799428"/>
    </source>
</evidence>
<dbReference type="AlphaFoldDB" id="A0A6G1KRW1"/>
<evidence type="ECO:0000256" key="2">
    <source>
        <dbReference type="SAM" id="Phobius"/>
    </source>
</evidence>
<evidence type="ECO:0000313" key="3">
    <source>
        <dbReference type="EMBL" id="KAF2715550.1"/>
    </source>
</evidence>
<name>A0A6G1KRW1_9PLEO</name>
<feature type="compositionally biased region" description="Basic residues" evidence="1">
    <location>
        <begin position="363"/>
        <end position="372"/>
    </location>
</feature>
<feature type="transmembrane region" description="Helical" evidence="2">
    <location>
        <begin position="142"/>
        <end position="165"/>
    </location>
</feature>
<dbReference type="PANTHER" id="PTHR35179:SF1">
    <property type="entry name" value="INTEGRAL MEMBRANE PROTEIN"/>
    <property type="match status" value="1"/>
</dbReference>
<keyword evidence="2" id="KW-1133">Transmembrane helix</keyword>
<feature type="transmembrane region" description="Helical" evidence="2">
    <location>
        <begin position="292"/>
        <end position="313"/>
    </location>
</feature>
<proteinExistence type="predicted"/>
<dbReference type="EMBL" id="MU005764">
    <property type="protein sequence ID" value="KAF2715550.1"/>
    <property type="molecule type" value="Genomic_DNA"/>
</dbReference>
<reference evidence="3" key="1">
    <citation type="journal article" date="2020" name="Stud. Mycol.">
        <title>101 Dothideomycetes genomes: a test case for predicting lifestyles and emergence of pathogens.</title>
        <authorList>
            <person name="Haridas S."/>
            <person name="Albert R."/>
            <person name="Binder M."/>
            <person name="Bloem J."/>
            <person name="Labutti K."/>
            <person name="Salamov A."/>
            <person name="Andreopoulos B."/>
            <person name="Baker S."/>
            <person name="Barry K."/>
            <person name="Bills G."/>
            <person name="Bluhm B."/>
            <person name="Cannon C."/>
            <person name="Castanera R."/>
            <person name="Culley D."/>
            <person name="Daum C."/>
            <person name="Ezra D."/>
            <person name="Gonzalez J."/>
            <person name="Henrissat B."/>
            <person name="Kuo A."/>
            <person name="Liang C."/>
            <person name="Lipzen A."/>
            <person name="Lutzoni F."/>
            <person name="Magnuson J."/>
            <person name="Mondo S."/>
            <person name="Nolan M."/>
            <person name="Ohm R."/>
            <person name="Pangilinan J."/>
            <person name="Park H.-J."/>
            <person name="Ramirez L."/>
            <person name="Alfaro M."/>
            <person name="Sun H."/>
            <person name="Tritt A."/>
            <person name="Yoshinaga Y."/>
            <person name="Zwiers L.-H."/>
            <person name="Turgeon B."/>
            <person name="Goodwin S."/>
            <person name="Spatafora J."/>
            <person name="Crous P."/>
            <person name="Grigoriev I."/>
        </authorList>
    </citation>
    <scope>NUCLEOTIDE SEQUENCE</scope>
    <source>
        <strain evidence="3">CBS 279.74</strain>
    </source>
</reference>
<dbReference type="PANTHER" id="PTHR35179">
    <property type="entry name" value="PROTEIN CBG02620"/>
    <property type="match status" value="1"/>
</dbReference>
<evidence type="ECO:0008006" key="5">
    <source>
        <dbReference type="Google" id="ProtNLM"/>
    </source>
</evidence>
<dbReference type="OrthoDB" id="3205825at2759"/>
<protein>
    <recommendedName>
        <fullName evidence="5">Transmembrane protein</fullName>
    </recommendedName>
</protein>
<keyword evidence="4" id="KW-1185">Reference proteome</keyword>
<keyword evidence="2" id="KW-0812">Transmembrane</keyword>
<evidence type="ECO:0000256" key="1">
    <source>
        <dbReference type="SAM" id="MobiDB-lite"/>
    </source>
</evidence>
<keyword evidence="2" id="KW-0472">Membrane</keyword>
<sequence length="444" mass="49507">MYHLDGSPTSDTILSSVFNFTTKKYQDFFKKKEDVQIVSRPAMLRSSTKDSPADSLRFSAKIGRSSSLPLARPASSRHEGFSGINDCFGRSVSLTQLLLYSRGGGFLDAAGQAPAFLPGNMVLLELVAIKQTRRNRNPLRSVYIYMLWGEIVANIVIGVIARVLLDGILGPTVPVLFFILVCWVFEIQLLMQIIINRIALIADHPSIIRGIKWGTVVIITSINIAVFCIWIPAHVQPPVSKVFVDMNNIWDKVSKVLILIVDAYLNYYFLSTVKKRLVEQHGLVKYQPLVGFNAKLMVASIAMDAMLIGLMFLENQIVYIQFHPVVYMVKLNIEITNTNRTDRHSHRRDTHIPAPQSQFQPSSKHKSIKGHRQVGSNDERLGGIHCRTELNIVVESLHAKSSIDRGEASSQSSIEAQNVLMFGDEMAVGPLDKTGFKTGEMGVV</sequence>